<dbReference type="STRING" id="703135.A0A2A9NEW0"/>
<keyword evidence="1" id="KW-0560">Oxidoreductase</keyword>
<accession>A0A2A9NEW0</accession>
<evidence type="ECO:0008006" key="4">
    <source>
        <dbReference type="Google" id="ProtNLM"/>
    </source>
</evidence>
<dbReference type="SUPFAM" id="SSF51735">
    <property type="entry name" value="NAD(P)-binding Rossmann-fold domains"/>
    <property type="match status" value="1"/>
</dbReference>
<dbReference type="OrthoDB" id="191139at2759"/>
<protein>
    <recommendedName>
        <fullName evidence="4">NAD(P)-binding protein</fullName>
    </recommendedName>
</protein>
<dbReference type="Proteomes" id="UP000242287">
    <property type="component" value="Unassembled WGS sequence"/>
</dbReference>
<reference evidence="2 3" key="1">
    <citation type="submission" date="2014-02" db="EMBL/GenBank/DDBJ databases">
        <title>Transposable element dynamics among asymbiotic and ectomycorrhizal Amanita fungi.</title>
        <authorList>
            <consortium name="DOE Joint Genome Institute"/>
            <person name="Hess J."/>
            <person name="Skrede I."/>
            <person name="Wolfe B."/>
            <person name="LaButti K."/>
            <person name="Ohm R.A."/>
            <person name="Grigoriev I.V."/>
            <person name="Pringle A."/>
        </authorList>
    </citation>
    <scope>NUCLEOTIDE SEQUENCE [LARGE SCALE GENOMIC DNA]</scope>
    <source>
        <strain evidence="2 3">SKay4041</strain>
    </source>
</reference>
<keyword evidence="3" id="KW-1185">Reference proteome</keyword>
<dbReference type="PANTHER" id="PTHR43157">
    <property type="entry name" value="PHOSPHATIDYLINOSITOL-GLYCAN BIOSYNTHESIS CLASS F PROTEIN-RELATED"/>
    <property type="match status" value="1"/>
</dbReference>
<organism evidence="2 3">
    <name type="scientific">Amanita thiersii Skay4041</name>
    <dbReference type="NCBI Taxonomy" id="703135"/>
    <lineage>
        <taxon>Eukaryota</taxon>
        <taxon>Fungi</taxon>
        <taxon>Dikarya</taxon>
        <taxon>Basidiomycota</taxon>
        <taxon>Agaricomycotina</taxon>
        <taxon>Agaricomycetes</taxon>
        <taxon>Agaricomycetidae</taxon>
        <taxon>Agaricales</taxon>
        <taxon>Pluteineae</taxon>
        <taxon>Amanitaceae</taxon>
        <taxon>Amanita</taxon>
    </lineage>
</organism>
<proteinExistence type="predicted"/>
<name>A0A2A9NEW0_9AGAR</name>
<dbReference type="AlphaFoldDB" id="A0A2A9NEW0"/>
<sequence>MNAIERLKKAGLGPGNGEIIWHKLDLSDPRDAKKSGEEFLKRESRLDILINNAALISAPFEKGPDGVSTMVTINYGEILNPFSAETASFFLPPQSHQPLRIYPNTPYVRIVNVASTVHRWIPLGPTFNTIEDYNLLYKGKILSGLMRYGHSKLMNVLFTRSLQKRFDEATPPVPITVIAAHPGGVDTYSQDWYFSTLGRWLMSSFL</sequence>
<evidence type="ECO:0000313" key="2">
    <source>
        <dbReference type="EMBL" id="PFH46797.1"/>
    </source>
</evidence>
<evidence type="ECO:0000313" key="3">
    <source>
        <dbReference type="Proteomes" id="UP000242287"/>
    </source>
</evidence>
<dbReference type="InterPro" id="IPR036291">
    <property type="entry name" value="NAD(P)-bd_dom_sf"/>
</dbReference>
<dbReference type="EMBL" id="KZ302158">
    <property type="protein sequence ID" value="PFH46797.1"/>
    <property type="molecule type" value="Genomic_DNA"/>
</dbReference>
<dbReference type="PRINTS" id="PR00080">
    <property type="entry name" value="SDRFAMILY"/>
</dbReference>
<dbReference type="PANTHER" id="PTHR43157:SF31">
    <property type="entry name" value="PHOSPHATIDYLINOSITOL-GLYCAN BIOSYNTHESIS CLASS F PROTEIN"/>
    <property type="match status" value="1"/>
</dbReference>
<gene>
    <name evidence="2" type="ORF">AMATHDRAFT_43362</name>
</gene>
<evidence type="ECO:0000256" key="1">
    <source>
        <dbReference type="ARBA" id="ARBA00023002"/>
    </source>
</evidence>
<dbReference type="InterPro" id="IPR002347">
    <property type="entry name" value="SDR_fam"/>
</dbReference>
<dbReference type="GO" id="GO:0016491">
    <property type="term" value="F:oxidoreductase activity"/>
    <property type="evidence" value="ECO:0007669"/>
    <property type="project" value="UniProtKB-KW"/>
</dbReference>
<dbReference type="Gene3D" id="3.40.50.720">
    <property type="entry name" value="NAD(P)-binding Rossmann-like Domain"/>
    <property type="match status" value="1"/>
</dbReference>